<dbReference type="NCBIfam" id="TIGR01891">
    <property type="entry name" value="amidohydrolases"/>
    <property type="match status" value="1"/>
</dbReference>
<dbReference type="InterPro" id="IPR017144">
    <property type="entry name" value="Xaa-Arg_dipeptidase"/>
</dbReference>
<evidence type="ECO:0000313" key="4">
    <source>
        <dbReference type="EMBL" id="NBH60625.1"/>
    </source>
</evidence>
<sequence>MDDMPFFLRGDKMNYSELKERIFSEIEKYREELTALNDNIADNPEISGEEYETSKKIVKLLQSHGYQVEYPFAGRDTAFKGIYGENQHKHKVAILTEYDALPEIGHACGHCLSGSISILAGLATKEMQDELDTDIHIIGTPVEETDGAKCQMAEDGVFDGYDMAIMVHLYNTSLLTPKLQGLAAYMYCFHGKAAHASAAPWEGQNAFNAAQLMFHAVDMLRQHSTPDAQFHGIIRNGGEAPNIVPEEVTAEFYIRALDKHYLKKLIDKVDDCAAGAAIATQTTWEKYPTAAIYDNMKPNPTGAAALAEIYDELGIEVNGDHDKIFGSSDAGNVSFACPGFHPCLQIVDENIPIHTREFAEAMKSERAHQGLVVGAKIITLQIAKIFSDEEKLNAMKADFAEK</sequence>
<gene>
    <name evidence="4" type="ORF">D0435_02920</name>
</gene>
<protein>
    <recommendedName>
        <fullName evidence="1">Peptidase M20 domain-containing protein 2</fullName>
    </recommendedName>
</protein>
<dbReference type="GO" id="GO:0046657">
    <property type="term" value="P:folic acid catabolic process"/>
    <property type="evidence" value="ECO:0007669"/>
    <property type="project" value="TreeGrafter"/>
</dbReference>
<dbReference type="EMBL" id="QXWK01000004">
    <property type="protein sequence ID" value="NBH60625.1"/>
    <property type="molecule type" value="Genomic_DNA"/>
</dbReference>
<dbReference type="GO" id="GO:0005737">
    <property type="term" value="C:cytoplasm"/>
    <property type="evidence" value="ECO:0007669"/>
    <property type="project" value="TreeGrafter"/>
</dbReference>
<dbReference type="PANTHER" id="PTHR30575:SF0">
    <property type="entry name" value="XAA-ARG DIPEPTIDASE"/>
    <property type="match status" value="1"/>
</dbReference>
<dbReference type="GO" id="GO:0016805">
    <property type="term" value="F:dipeptidase activity"/>
    <property type="evidence" value="ECO:0007669"/>
    <property type="project" value="InterPro"/>
</dbReference>
<dbReference type="CDD" id="cd03887">
    <property type="entry name" value="M20_Acy1L2"/>
    <property type="match status" value="1"/>
</dbReference>
<name>A0A845QI67_9FIRM</name>
<proteinExistence type="inferred from homology"/>
<organism evidence="4 5">
    <name type="scientific">Anaerotruncus colihominis</name>
    <dbReference type="NCBI Taxonomy" id="169435"/>
    <lineage>
        <taxon>Bacteria</taxon>
        <taxon>Bacillati</taxon>
        <taxon>Bacillota</taxon>
        <taxon>Clostridia</taxon>
        <taxon>Eubacteriales</taxon>
        <taxon>Oscillospiraceae</taxon>
        <taxon>Anaerotruncus</taxon>
    </lineage>
</organism>
<dbReference type="InterPro" id="IPR002933">
    <property type="entry name" value="Peptidase_M20"/>
</dbReference>
<keyword evidence="2" id="KW-0175">Coiled coil</keyword>
<dbReference type="AlphaFoldDB" id="A0A845QI67"/>
<evidence type="ECO:0000256" key="2">
    <source>
        <dbReference type="SAM" id="Coils"/>
    </source>
</evidence>
<evidence type="ECO:0000313" key="5">
    <source>
        <dbReference type="Proteomes" id="UP000446866"/>
    </source>
</evidence>
<dbReference type="Pfam" id="PF07687">
    <property type="entry name" value="M20_dimer"/>
    <property type="match status" value="1"/>
</dbReference>
<dbReference type="SUPFAM" id="SSF53187">
    <property type="entry name" value="Zn-dependent exopeptidases"/>
    <property type="match status" value="1"/>
</dbReference>
<dbReference type="GO" id="GO:0071713">
    <property type="term" value="F:para-aminobenzoyl-glutamate hydrolase activity"/>
    <property type="evidence" value="ECO:0007669"/>
    <property type="project" value="TreeGrafter"/>
</dbReference>
<reference evidence="4 5" key="1">
    <citation type="submission" date="2018-08" db="EMBL/GenBank/DDBJ databases">
        <title>Murine metabolic-syndrome-specific gut microbial biobank.</title>
        <authorList>
            <person name="Liu C."/>
        </authorList>
    </citation>
    <scope>NUCLEOTIDE SEQUENCE [LARGE SCALE GENOMIC DNA]</scope>
    <source>
        <strain evidence="4 5">28</strain>
    </source>
</reference>
<dbReference type="PANTHER" id="PTHR30575">
    <property type="entry name" value="PEPTIDASE M20"/>
    <property type="match status" value="1"/>
</dbReference>
<dbReference type="SUPFAM" id="SSF55031">
    <property type="entry name" value="Bacterial exopeptidase dimerisation domain"/>
    <property type="match status" value="1"/>
</dbReference>
<dbReference type="Gene3D" id="3.30.70.360">
    <property type="match status" value="1"/>
</dbReference>
<dbReference type="InterPro" id="IPR011650">
    <property type="entry name" value="Peptidase_M20_dimer"/>
</dbReference>
<evidence type="ECO:0000256" key="1">
    <source>
        <dbReference type="PIRNR" id="PIRNR037226"/>
    </source>
</evidence>
<comment type="similarity">
    <text evidence="1">Belongs to the peptidase M20A family.</text>
</comment>
<feature type="domain" description="Peptidase M20 dimerisation" evidence="3">
    <location>
        <begin position="180"/>
        <end position="274"/>
    </location>
</feature>
<evidence type="ECO:0000259" key="3">
    <source>
        <dbReference type="Pfam" id="PF07687"/>
    </source>
</evidence>
<dbReference type="FunFam" id="3.30.70.360:FF:000004">
    <property type="entry name" value="Peptidase M20 domain-containing protein 2"/>
    <property type="match status" value="1"/>
</dbReference>
<dbReference type="InterPro" id="IPR017439">
    <property type="entry name" value="Amidohydrolase"/>
</dbReference>
<dbReference type="Proteomes" id="UP000446866">
    <property type="component" value="Unassembled WGS sequence"/>
</dbReference>
<accession>A0A845QI67</accession>
<dbReference type="InterPro" id="IPR036264">
    <property type="entry name" value="Bact_exopeptidase_dim_dom"/>
</dbReference>
<dbReference type="PIRSF" id="PIRSF037226">
    <property type="entry name" value="Amidohydrolase_ACY1L2_prd"/>
    <property type="match status" value="1"/>
</dbReference>
<dbReference type="Pfam" id="PF01546">
    <property type="entry name" value="Peptidase_M20"/>
    <property type="match status" value="1"/>
</dbReference>
<dbReference type="InterPro" id="IPR052030">
    <property type="entry name" value="Peptidase_M20/M20A_hydrolases"/>
</dbReference>
<dbReference type="Gene3D" id="3.40.630.10">
    <property type="entry name" value="Zn peptidases"/>
    <property type="match status" value="1"/>
</dbReference>
<feature type="coiled-coil region" evidence="2">
    <location>
        <begin position="12"/>
        <end position="39"/>
    </location>
</feature>
<comment type="caution">
    <text evidence="4">The sequence shown here is derived from an EMBL/GenBank/DDBJ whole genome shotgun (WGS) entry which is preliminary data.</text>
</comment>
<keyword evidence="5" id="KW-1185">Reference proteome</keyword>